<reference evidence="3" key="2">
    <citation type="submission" date="2020-05" db="UniProtKB">
        <authorList>
            <consortium name="EnsemblMetazoa"/>
        </authorList>
    </citation>
    <scope>IDENTIFICATION</scope>
</reference>
<proteinExistence type="predicted"/>
<dbReference type="EMBL" id="ATLV01024120">
    <property type="status" value="NOT_ANNOTATED_CDS"/>
    <property type="molecule type" value="Genomic_DNA"/>
</dbReference>
<evidence type="ECO:0000313" key="3">
    <source>
        <dbReference type="EnsemblMetazoa" id="ASIC018749-PA"/>
    </source>
</evidence>
<feature type="region of interest" description="Disordered" evidence="1">
    <location>
        <begin position="53"/>
        <end position="73"/>
    </location>
</feature>
<protein>
    <submittedName>
        <fullName evidence="2 3">Uncharacterized protein</fullName>
    </submittedName>
</protein>
<dbReference type="EnsemblMetazoa" id="ASIC018749-RA">
    <property type="protein sequence ID" value="ASIC018749-PA"/>
    <property type="gene ID" value="ASIC018749"/>
</dbReference>
<dbReference type="AlphaFoldDB" id="A0A084WKG4"/>
<evidence type="ECO:0000256" key="1">
    <source>
        <dbReference type="SAM" id="MobiDB-lite"/>
    </source>
</evidence>
<keyword evidence="4" id="KW-1185">Reference proteome</keyword>
<accession>A0A084WKG4</accession>
<dbReference type="VEuPathDB" id="VectorBase:ASIC018749"/>
<dbReference type="EMBL" id="KE525349">
    <property type="protein sequence ID" value="KFB50708.1"/>
    <property type="molecule type" value="Genomic_DNA"/>
</dbReference>
<organism evidence="2">
    <name type="scientific">Anopheles sinensis</name>
    <name type="common">Mosquito</name>
    <dbReference type="NCBI Taxonomy" id="74873"/>
    <lineage>
        <taxon>Eukaryota</taxon>
        <taxon>Metazoa</taxon>
        <taxon>Ecdysozoa</taxon>
        <taxon>Arthropoda</taxon>
        <taxon>Hexapoda</taxon>
        <taxon>Insecta</taxon>
        <taxon>Pterygota</taxon>
        <taxon>Neoptera</taxon>
        <taxon>Endopterygota</taxon>
        <taxon>Diptera</taxon>
        <taxon>Nematocera</taxon>
        <taxon>Culicoidea</taxon>
        <taxon>Culicidae</taxon>
        <taxon>Anophelinae</taxon>
        <taxon>Anopheles</taxon>
    </lineage>
</organism>
<evidence type="ECO:0000313" key="2">
    <source>
        <dbReference type="EMBL" id="KFB50708.1"/>
    </source>
</evidence>
<reference evidence="2 4" key="1">
    <citation type="journal article" date="2014" name="BMC Genomics">
        <title>Genome sequence of Anopheles sinensis provides insight into genetics basis of mosquito competence for malaria parasites.</title>
        <authorList>
            <person name="Zhou D."/>
            <person name="Zhang D."/>
            <person name="Ding G."/>
            <person name="Shi L."/>
            <person name="Hou Q."/>
            <person name="Ye Y."/>
            <person name="Xu Y."/>
            <person name="Zhou H."/>
            <person name="Xiong C."/>
            <person name="Li S."/>
            <person name="Yu J."/>
            <person name="Hong S."/>
            <person name="Yu X."/>
            <person name="Zou P."/>
            <person name="Chen C."/>
            <person name="Chang X."/>
            <person name="Wang W."/>
            <person name="Lv Y."/>
            <person name="Sun Y."/>
            <person name="Ma L."/>
            <person name="Shen B."/>
            <person name="Zhu C."/>
        </authorList>
    </citation>
    <scope>NUCLEOTIDE SEQUENCE [LARGE SCALE GENOMIC DNA]</scope>
</reference>
<name>A0A084WKG4_ANOSI</name>
<dbReference type="Proteomes" id="UP000030765">
    <property type="component" value="Unassembled WGS sequence"/>
</dbReference>
<sequence length="73" mass="8231">MKYYQHGRNFYATRGPFHKHIPPHLRPSVSIDLVHEPTTASAVHCERQRLSFTVPERPRVGDKSAPNASNAPA</sequence>
<gene>
    <name evidence="2" type="ORF">ZHAS_00018749</name>
</gene>
<evidence type="ECO:0000313" key="4">
    <source>
        <dbReference type="Proteomes" id="UP000030765"/>
    </source>
</evidence>